<dbReference type="PROSITE" id="PS00076">
    <property type="entry name" value="PYRIDINE_REDOX_1"/>
    <property type="match status" value="1"/>
</dbReference>
<sequence>MSNIEQIYVPDIGEFEDVEIIEILVSVGDAINIDDPLITLESDKASMEIPSPLSGTVQEILVKLGDKVSRGSLILSLDKAVEPKVAAEEPHPLVQGSAKSGAAPGDAGKTVLQDVYVPDIGDFQDVDVIEVLVMPGDKINVETPMLTLESDKASMEVPSPSSGTVHSVHVKVGEQVSQGDLVLTLEVASPGAAGAKAASTAASPPPAAPKVAASQEPTAYIGNADIQADVVVLGAGPGGYTAAFRAADLGKKVILIERHSSLGGVCLNVGCIPSKALLHAAKVLEESRDFRKHGLKFIEPEVDLDALRDWKNGVVTRLTGGLMGLAKQRKVQVVNGYGKFIDQSNIEVTDAEGNSTTVGFTQCIIASGSAPVKLPFLPDDPRIIDSTGALALREIPKRMLVIGGGIIGLEMATVYHALGSKITVVEMLDSLITGADKDIVKPLHKKLEKQYESILTQTRVTRVEALKEGLRVTFEGAKALEPQLYDAILVAVGRSPNGNKIDTRNAGVAVDDHGFIHVDKQQRTNVPHIFAIGDVVGQPMLAHKAVHEGKVAAEVCAGLSTFFDAWVIPSVAYTDPEIAWVGKTEAEAKAEGIKFGKGAFPWAASGRSLSLGRDEGLTKMIFDEESGQVIGAGIVGPNAVDLIAEVCLAIEMGCDASDIGLTVHPHPTLSETVAMAAEAFEGTITDLFIPKRKK</sequence>
<dbReference type="PROSITE" id="PS50968">
    <property type="entry name" value="BIOTINYL_LIPOYL"/>
    <property type="match status" value="2"/>
</dbReference>
<dbReference type="GO" id="GO:0050660">
    <property type="term" value="F:flavin adenine dinucleotide binding"/>
    <property type="evidence" value="ECO:0007669"/>
    <property type="project" value="InterPro"/>
</dbReference>
<dbReference type="Pfam" id="PF02852">
    <property type="entry name" value="Pyr_redox_dim"/>
    <property type="match status" value="1"/>
</dbReference>
<dbReference type="InterPro" id="IPR036188">
    <property type="entry name" value="FAD/NAD-bd_sf"/>
</dbReference>
<comment type="cofactor">
    <cofactor evidence="1">
        <name>(R)-lipoate</name>
        <dbReference type="ChEBI" id="CHEBI:83088"/>
    </cofactor>
</comment>
<evidence type="ECO:0000256" key="9">
    <source>
        <dbReference type="ARBA" id="ARBA00023157"/>
    </source>
</evidence>
<dbReference type="InterPro" id="IPR006258">
    <property type="entry name" value="Lipoamide_DH"/>
</dbReference>
<dbReference type="PANTHER" id="PTHR22912:SF160">
    <property type="entry name" value="DIHYDROLIPOYL DEHYDROGENASE"/>
    <property type="match status" value="1"/>
</dbReference>
<dbReference type="Pfam" id="PF00364">
    <property type="entry name" value="Biotin_lipoyl"/>
    <property type="match status" value="2"/>
</dbReference>
<dbReference type="RefSeq" id="WP_273437163.1">
    <property type="nucleotide sequence ID" value="NZ_PKUN01000001.1"/>
</dbReference>
<dbReference type="Gene3D" id="3.30.390.30">
    <property type="match status" value="1"/>
</dbReference>
<keyword evidence="8 12" id="KW-0520">NAD</keyword>
<evidence type="ECO:0000256" key="13">
    <source>
        <dbReference type="SAM" id="MobiDB-lite"/>
    </source>
</evidence>
<accession>A0A2N6D127</accession>
<keyword evidence="10 12" id="KW-0676">Redox-active center</keyword>
<dbReference type="Gene3D" id="2.40.50.100">
    <property type="match status" value="2"/>
</dbReference>
<evidence type="ECO:0000256" key="5">
    <source>
        <dbReference type="ARBA" id="ARBA00022823"/>
    </source>
</evidence>
<dbReference type="InterPro" id="IPR011053">
    <property type="entry name" value="Single_hybrid_motif"/>
</dbReference>
<keyword evidence="7 12" id="KW-0560">Oxidoreductase</keyword>
<dbReference type="InterPro" id="IPR003016">
    <property type="entry name" value="2-oxoA_DH_lipoyl-BS"/>
</dbReference>
<dbReference type="SUPFAM" id="SSF51230">
    <property type="entry name" value="Single hybrid motif"/>
    <property type="match status" value="2"/>
</dbReference>
<dbReference type="FunFam" id="3.30.390.30:FF:000001">
    <property type="entry name" value="Dihydrolipoyl dehydrogenase"/>
    <property type="match status" value="1"/>
</dbReference>
<feature type="region of interest" description="Disordered" evidence="13">
    <location>
        <begin position="86"/>
        <end position="105"/>
    </location>
</feature>
<dbReference type="EC" id="1.8.1.4" evidence="3 12"/>
<dbReference type="InterPro" id="IPR012999">
    <property type="entry name" value="Pyr_OxRdtase_I_AS"/>
</dbReference>
<dbReference type="Proteomes" id="UP000235015">
    <property type="component" value="Unassembled WGS sequence"/>
</dbReference>
<evidence type="ECO:0000256" key="2">
    <source>
        <dbReference type="ARBA" id="ARBA00007532"/>
    </source>
</evidence>
<feature type="domain" description="Lipoyl-binding" evidence="14">
    <location>
        <begin position="112"/>
        <end position="186"/>
    </location>
</feature>
<dbReference type="InterPro" id="IPR004099">
    <property type="entry name" value="Pyr_nucl-diS_OxRdtase_dimer"/>
</dbReference>
<keyword evidence="4 12" id="KW-0285">Flavoprotein</keyword>
<dbReference type="InterPro" id="IPR000089">
    <property type="entry name" value="Biotin_lipoyl"/>
</dbReference>
<evidence type="ECO:0000256" key="11">
    <source>
        <dbReference type="ARBA" id="ARBA00049187"/>
    </source>
</evidence>
<evidence type="ECO:0000313" key="15">
    <source>
        <dbReference type="EMBL" id="PLX63400.1"/>
    </source>
</evidence>
<comment type="catalytic activity">
    <reaction evidence="11 12">
        <text>N(6)-[(R)-dihydrolipoyl]-L-lysyl-[protein] + NAD(+) = N(6)-[(R)-lipoyl]-L-lysyl-[protein] + NADH + H(+)</text>
        <dbReference type="Rhea" id="RHEA:15045"/>
        <dbReference type="Rhea" id="RHEA-COMP:10474"/>
        <dbReference type="Rhea" id="RHEA-COMP:10475"/>
        <dbReference type="ChEBI" id="CHEBI:15378"/>
        <dbReference type="ChEBI" id="CHEBI:57540"/>
        <dbReference type="ChEBI" id="CHEBI:57945"/>
        <dbReference type="ChEBI" id="CHEBI:83099"/>
        <dbReference type="ChEBI" id="CHEBI:83100"/>
        <dbReference type="EC" id="1.8.1.4"/>
    </reaction>
</comment>
<dbReference type="PANTHER" id="PTHR22912">
    <property type="entry name" value="DISULFIDE OXIDOREDUCTASE"/>
    <property type="match status" value="1"/>
</dbReference>
<dbReference type="STRING" id="1111735.GCA_000428045_03504"/>
<comment type="caution">
    <text evidence="15">The sequence shown here is derived from an EMBL/GenBank/DDBJ whole genome shotgun (WGS) entry which is preliminary data.</text>
</comment>
<evidence type="ECO:0000256" key="1">
    <source>
        <dbReference type="ARBA" id="ARBA00001938"/>
    </source>
</evidence>
<evidence type="ECO:0000256" key="8">
    <source>
        <dbReference type="ARBA" id="ARBA00023027"/>
    </source>
</evidence>
<dbReference type="Pfam" id="PF07992">
    <property type="entry name" value="Pyr_redox_2"/>
    <property type="match status" value="1"/>
</dbReference>
<comment type="cofactor">
    <cofactor evidence="12">
        <name>FAD</name>
        <dbReference type="ChEBI" id="CHEBI:57692"/>
    </cofactor>
    <text evidence="12">Binds 1 FAD per subunit.</text>
</comment>
<proteinExistence type="inferred from homology"/>
<evidence type="ECO:0000256" key="7">
    <source>
        <dbReference type="ARBA" id="ARBA00023002"/>
    </source>
</evidence>
<dbReference type="SUPFAM" id="SSF55424">
    <property type="entry name" value="FAD/NAD-linked reductases, dimerisation (C-terminal) domain"/>
    <property type="match status" value="1"/>
</dbReference>
<gene>
    <name evidence="15" type="primary">lpdA</name>
    <name evidence="15" type="ORF">C0630_00360</name>
</gene>
<dbReference type="EMBL" id="PKUN01000001">
    <property type="protein sequence ID" value="PLX63400.1"/>
    <property type="molecule type" value="Genomic_DNA"/>
</dbReference>
<protein>
    <recommendedName>
        <fullName evidence="3 12">Dihydrolipoyl dehydrogenase</fullName>
        <ecNumber evidence="3 12">1.8.1.4</ecNumber>
    </recommendedName>
</protein>
<dbReference type="SUPFAM" id="SSF51905">
    <property type="entry name" value="FAD/NAD(P)-binding domain"/>
    <property type="match status" value="1"/>
</dbReference>
<dbReference type="PROSITE" id="PS00189">
    <property type="entry name" value="LIPOYL"/>
    <property type="match status" value="2"/>
</dbReference>
<evidence type="ECO:0000256" key="6">
    <source>
        <dbReference type="ARBA" id="ARBA00022827"/>
    </source>
</evidence>
<dbReference type="PRINTS" id="PR00411">
    <property type="entry name" value="PNDRDTASEI"/>
</dbReference>
<dbReference type="InterPro" id="IPR016156">
    <property type="entry name" value="FAD/NAD-linked_Rdtase_dimer_sf"/>
</dbReference>
<organism evidence="15 16">
    <name type="scientific">Sedimenticola selenatireducens</name>
    <dbReference type="NCBI Taxonomy" id="191960"/>
    <lineage>
        <taxon>Bacteria</taxon>
        <taxon>Pseudomonadati</taxon>
        <taxon>Pseudomonadota</taxon>
        <taxon>Gammaproteobacteria</taxon>
        <taxon>Chromatiales</taxon>
        <taxon>Sedimenticolaceae</taxon>
        <taxon>Sedimenticola</taxon>
    </lineage>
</organism>
<feature type="domain" description="Lipoyl-binding" evidence="14">
    <location>
        <begin position="4"/>
        <end position="78"/>
    </location>
</feature>
<evidence type="ECO:0000313" key="16">
    <source>
        <dbReference type="Proteomes" id="UP000235015"/>
    </source>
</evidence>
<evidence type="ECO:0000256" key="3">
    <source>
        <dbReference type="ARBA" id="ARBA00012608"/>
    </source>
</evidence>
<name>A0A2N6D127_9GAMM</name>
<evidence type="ECO:0000256" key="10">
    <source>
        <dbReference type="ARBA" id="ARBA00023284"/>
    </source>
</evidence>
<reference evidence="15 16" key="1">
    <citation type="submission" date="2017-11" db="EMBL/GenBank/DDBJ databases">
        <title>Genome-resolved metagenomics identifies genetic mobility, metabolic interactions, and unexpected diversity in perchlorate-reducing communities.</title>
        <authorList>
            <person name="Barnum T.P."/>
            <person name="Figueroa I.A."/>
            <person name="Carlstrom C.I."/>
            <person name="Lucas L.N."/>
            <person name="Engelbrektson A.L."/>
            <person name="Coates J.D."/>
        </authorList>
    </citation>
    <scope>NUCLEOTIDE SEQUENCE [LARGE SCALE GENOMIC DNA]</scope>
    <source>
        <strain evidence="15">BM301</strain>
    </source>
</reference>
<dbReference type="GO" id="GO:0006103">
    <property type="term" value="P:2-oxoglutarate metabolic process"/>
    <property type="evidence" value="ECO:0007669"/>
    <property type="project" value="TreeGrafter"/>
</dbReference>
<dbReference type="FunFam" id="2.40.50.100:FF:000009">
    <property type="entry name" value="Acetyltransferase component of pyruvate dehydrogenase complex"/>
    <property type="match status" value="2"/>
</dbReference>
<comment type="similarity">
    <text evidence="2 12">Belongs to the class-I pyridine nucleotide-disulfide oxidoreductase family.</text>
</comment>
<dbReference type="AlphaFoldDB" id="A0A2N6D127"/>
<dbReference type="PRINTS" id="PR00368">
    <property type="entry name" value="FADPNR"/>
</dbReference>
<evidence type="ECO:0000256" key="12">
    <source>
        <dbReference type="RuleBase" id="RU003692"/>
    </source>
</evidence>
<dbReference type="CDD" id="cd06849">
    <property type="entry name" value="lipoyl_domain"/>
    <property type="match status" value="2"/>
</dbReference>
<dbReference type="InterPro" id="IPR023753">
    <property type="entry name" value="FAD/NAD-binding_dom"/>
</dbReference>
<comment type="miscellaneous">
    <text evidence="12">The active site is a redox-active disulfide bond.</text>
</comment>
<evidence type="ECO:0000259" key="14">
    <source>
        <dbReference type="PROSITE" id="PS50968"/>
    </source>
</evidence>
<keyword evidence="5" id="KW-0450">Lipoyl</keyword>
<evidence type="ECO:0000256" key="4">
    <source>
        <dbReference type="ARBA" id="ARBA00022630"/>
    </source>
</evidence>
<dbReference type="InterPro" id="IPR050151">
    <property type="entry name" value="Class-I_Pyr_Nuc-Dis_Oxidored"/>
</dbReference>
<dbReference type="Gene3D" id="3.50.50.60">
    <property type="entry name" value="FAD/NAD(P)-binding domain"/>
    <property type="match status" value="2"/>
</dbReference>
<dbReference type="GO" id="GO:0004148">
    <property type="term" value="F:dihydrolipoyl dehydrogenase (NADH) activity"/>
    <property type="evidence" value="ECO:0007669"/>
    <property type="project" value="UniProtKB-EC"/>
</dbReference>
<keyword evidence="6 12" id="KW-0274">FAD</keyword>
<dbReference type="NCBIfam" id="TIGR01350">
    <property type="entry name" value="lipoamide_DH"/>
    <property type="match status" value="1"/>
</dbReference>
<keyword evidence="9" id="KW-1015">Disulfide bond</keyword>